<dbReference type="InterPro" id="IPR038219">
    <property type="entry name" value="Sep15/SelM_sf"/>
</dbReference>
<evidence type="ECO:0000256" key="4">
    <source>
        <dbReference type="ARBA" id="ARBA00022824"/>
    </source>
</evidence>
<dbReference type="InterPro" id="IPR036249">
    <property type="entry name" value="Thioredoxin-like_sf"/>
</dbReference>
<evidence type="ECO:0000313" key="9">
    <source>
        <dbReference type="EMBL" id="EIE25774.1"/>
    </source>
</evidence>
<dbReference type="SUPFAM" id="SSF52833">
    <property type="entry name" value="Thioredoxin-like"/>
    <property type="match status" value="1"/>
</dbReference>
<dbReference type="Proteomes" id="UP000007264">
    <property type="component" value="Unassembled WGS sequence"/>
</dbReference>
<gene>
    <name evidence="9" type="ORF">COCSUDRAFT_52569</name>
</gene>
<dbReference type="EMBL" id="AGSI01000003">
    <property type="protein sequence ID" value="EIE25774.1"/>
    <property type="molecule type" value="Genomic_DNA"/>
</dbReference>
<keyword evidence="3 7" id="KW-0732">Signal</keyword>
<feature type="signal peptide" evidence="7">
    <location>
        <begin position="1"/>
        <end position="26"/>
    </location>
</feature>
<dbReference type="PROSITE" id="PS51257">
    <property type="entry name" value="PROKAR_LIPOPROTEIN"/>
    <property type="match status" value="1"/>
</dbReference>
<feature type="domain" description="Selenoprotein F/M" evidence="8">
    <location>
        <begin position="80"/>
        <end position="151"/>
    </location>
</feature>
<evidence type="ECO:0000256" key="2">
    <source>
        <dbReference type="ARBA" id="ARBA00005742"/>
    </source>
</evidence>
<dbReference type="GeneID" id="17043778"/>
<accession>I0Z555</accession>
<dbReference type="InterPro" id="IPR014912">
    <property type="entry name" value="Sep15_SelM_dom"/>
</dbReference>
<evidence type="ECO:0000313" key="10">
    <source>
        <dbReference type="Proteomes" id="UP000007264"/>
    </source>
</evidence>
<name>I0Z555_COCSC</name>
<protein>
    <recommendedName>
        <fullName evidence="6">Selenoprotein F</fullName>
    </recommendedName>
</protein>
<dbReference type="AlphaFoldDB" id="I0Z555"/>
<evidence type="ECO:0000256" key="6">
    <source>
        <dbReference type="ARBA" id="ARBA00040775"/>
    </source>
</evidence>
<comment type="caution">
    <text evidence="9">The sequence shown here is derived from an EMBL/GenBank/DDBJ whole genome shotgun (WGS) entry which is preliminary data.</text>
</comment>
<evidence type="ECO:0000256" key="5">
    <source>
        <dbReference type="ARBA" id="ARBA00022933"/>
    </source>
</evidence>
<evidence type="ECO:0000256" key="3">
    <source>
        <dbReference type="ARBA" id="ARBA00022729"/>
    </source>
</evidence>
<comment type="subcellular location">
    <subcellularLocation>
        <location evidence="1">Endoplasmic reticulum lumen</location>
    </subcellularLocation>
</comment>
<proteinExistence type="inferred from homology"/>
<organism evidence="9 10">
    <name type="scientific">Coccomyxa subellipsoidea (strain C-169)</name>
    <name type="common">Green microalga</name>
    <dbReference type="NCBI Taxonomy" id="574566"/>
    <lineage>
        <taxon>Eukaryota</taxon>
        <taxon>Viridiplantae</taxon>
        <taxon>Chlorophyta</taxon>
        <taxon>core chlorophytes</taxon>
        <taxon>Trebouxiophyceae</taxon>
        <taxon>Trebouxiophyceae incertae sedis</taxon>
        <taxon>Coccomyxaceae</taxon>
        <taxon>Coccomyxa</taxon>
        <taxon>Coccomyxa subellipsoidea</taxon>
    </lineage>
</organism>
<dbReference type="InterPro" id="IPR039992">
    <property type="entry name" value="Sep15_SelM"/>
</dbReference>
<dbReference type="PANTHER" id="PTHR13077">
    <property type="entry name" value="SELENOPROTEIN F"/>
    <property type="match status" value="1"/>
</dbReference>
<reference evidence="9 10" key="1">
    <citation type="journal article" date="2012" name="Genome Biol.">
        <title>The genome of the polar eukaryotic microalga coccomyxa subellipsoidea reveals traits of cold adaptation.</title>
        <authorList>
            <person name="Blanc G."/>
            <person name="Agarkova I."/>
            <person name="Grimwood J."/>
            <person name="Kuo A."/>
            <person name="Brueggeman A."/>
            <person name="Dunigan D."/>
            <person name="Gurnon J."/>
            <person name="Ladunga I."/>
            <person name="Lindquist E."/>
            <person name="Lucas S."/>
            <person name="Pangilinan J."/>
            <person name="Proschold T."/>
            <person name="Salamov A."/>
            <person name="Schmutz J."/>
            <person name="Weeks D."/>
            <person name="Yamada T."/>
            <person name="Claverie J.M."/>
            <person name="Grigoriev I."/>
            <person name="Van Etten J."/>
            <person name="Lomsadze A."/>
            <person name="Borodovsky M."/>
        </authorList>
    </citation>
    <scope>NUCLEOTIDE SEQUENCE [LARGE SCALE GENOMIC DNA]</scope>
    <source>
        <strain evidence="9 10">C-169</strain>
    </source>
</reference>
<dbReference type="eggNOG" id="KOG3384">
    <property type="taxonomic scope" value="Eukaryota"/>
</dbReference>
<comment type="similarity">
    <text evidence="2">Belongs to the selenoprotein M/F family.</text>
</comment>
<keyword evidence="5" id="KW-0712">Selenocysteine</keyword>
<dbReference type="GO" id="GO:0005788">
    <property type="term" value="C:endoplasmic reticulum lumen"/>
    <property type="evidence" value="ECO:0007669"/>
    <property type="project" value="UniProtKB-SubCell"/>
</dbReference>
<dbReference type="OrthoDB" id="1910009at2759"/>
<sequence length="158" mass="17558">MNGMKALSSLIVLSGCLLPMNTAITAEQVSECVNLGFTGLQPCSACDTLQSYVEDPELVEECQRCCTPESGADSGKFLSAVLEVCRHRLREFPTVEHFVKDKAEEIEGLEVRYRFGSSPRLILVGENGKKETLRIDKWKTELIEEFLNDKLPANTADD</sequence>
<evidence type="ECO:0000256" key="7">
    <source>
        <dbReference type="SAM" id="SignalP"/>
    </source>
</evidence>
<feature type="chain" id="PRO_5003637508" description="Selenoprotein F" evidence="7">
    <location>
        <begin position="27"/>
        <end position="158"/>
    </location>
</feature>
<dbReference type="KEGG" id="csl:COCSUDRAFT_52569"/>
<evidence type="ECO:0000256" key="1">
    <source>
        <dbReference type="ARBA" id="ARBA00004319"/>
    </source>
</evidence>
<dbReference type="GO" id="GO:0016491">
    <property type="term" value="F:oxidoreductase activity"/>
    <property type="evidence" value="ECO:0007669"/>
    <property type="project" value="TreeGrafter"/>
</dbReference>
<keyword evidence="10" id="KW-1185">Reference proteome</keyword>
<dbReference type="RefSeq" id="XP_005650318.1">
    <property type="nucleotide sequence ID" value="XM_005650261.1"/>
</dbReference>
<dbReference type="Gene3D" id="3.40.30.50">
    <property type="entry name" value="Sep15/SelM thioredoxin-like domain, active-site redox motif"/>
    <property type="match status" value="1"/>
</dbReference>
<dbReference type="Pfam" id="PF08806">
    <property type="entry name" value="Sep15_SelM"/>
    <property type="match status" value="1"/>
</dbReference>
<keyword evidence="4" id="KW-0256">Endoplasmic reticulum</keyword>
<evidence type="ECO:0000259" key="8">
    <source>
        <dbReference type="Pfam" id="PF08806"/>
    </source>
</evidence>
<dbReference type="PANTHER" id="PTHR13077:SF6">
    <property type="entry name" value="SELENOPROTEIN F"/>
    <property type="match status" value="1"/>
</dbReference>